<dbReference type="Pfam" id="PF00106">
    <property type="entry name" value="adh_short"/>
    <property type="match status" value="1"/>
</dbReference>
<dbReference type="InterPro" id="IPR036291">
    <property type="entry name" value="NAD(P)-bd_dom_sf"/>
</dbReference>
<comment type="caution">
    <text evidence="1">The sequence shown here is derived from an EMBL/GenBank/DDBJ whole genome shotgun (WGS) entry which is preliminary data.</text>
</comment>
<accession>X1EGN5</accession>
<organism evidence="1">
    <name type="scientific">marine sediment metagenome</name>
    <dbReference type="NCBI Taxonomy" id="412755"/>
    <lineage>
        <taxon>unclassified sequences</taxon>
        <taxon>metagenomes</taxon>
        <taxon>ecological metagenomes</taxon>
    </lineage>
</organism>
<dbReference type="EMBL" id="BART01037465">
    <property type="protein sequence ID" value="GAH07823.1"/>
    <property type="molecule type" value="Genomic_DNA"/>
</dbReference>
<gene>
    <name evidence="1" type="ORF">S01H4_62669</name>
</gene>
<reference evidence="1" key="1">
    <citation type="journal article" date="2014" name="Front. Microbiol.">
        <title>High frequency of phylogenetically diverse reductive dehalogenase-homologous genes in deep subseafloor sedimentary metagenomes.</title>
        <authorList>
            <person name="Kawai M."/>
            <person name="Futagami T."/>
            <person name="Toyoda A."/>
            <person name="Takaki Y."/>
            <person name="Nishi S."/>
            <person name="Hori S."/>
            <person name="Arai W."/>
            <person name="Tsubouchi T."/>
            <person name="Morono Y."/>
            <person name="Uchiyama I."/>
            <person name="Ito T."/>
            <person name="Fujiyama A."/>
            <person name="Inagaki F."/>
            <person name="Takami H."/>
        </authorList>
    </citation>
    <scope>NUCLEOTIDE SEQUENCE</scope>
    <source>
        <strain evidence="1">Expedition CK06-06</strain>
    </source>
</reference>
<sequence length="46" mass="4765">MKKFENKNCVITGAASGIGRATAIAMGKLGVNLFLTDINSEGVIPI</sequence>
<dbReference type="Gene3D" id="3.40.50.720">
    <property type="entry name" value="NAD(P)-binding Rossmann-like Domain"/>
    <property type="match status" value="1"/>
</dbReference>
<dbReference type="SUPFAM" id="SSF51735">
    <property type="entry name" value="NAD(P)-binding Rossmann-fold domains"/>
    <property type="match status" value="1"/>
</dbReference>
<proteinExistence type="predicted"/>
<protein>
    <submittedName>
        <fullName evidence="1">Uncharacterized protein</fullName>
    </submittedName>
</protein>
<evidence type="ECO:0000313" key="1">
    <source>
        <dbReference type="EMBL" id="GAH07823.1"/>
    </source>
</evidence>
<dbReference type="InterPro" id="IPR002347">
    <property type="entry name" value="SDR_fam"/>
</dbReference>
<name>X1EGN5_9ZZZZ</name>
<dbReference type="AlphaFoldDB" id="X1EGN5"/>